<keyword evidence="4 7" id="KW-1133">Transmembrane helix</keyword>
<evidence type="ECO:0000313" key="9">
    <source>
        <dbReference type="Proteomes" id="UP000241762"/>
    </source>
</evidence>
<feature type="compositionally biased region" description="Basic and acidic residues" evidence="6">
    <location>
        <begin position="108"/>
        <end position="120"/>
    </location>
</feature>
<dbReference type="AlphaFoldDB" id="A0A2P1P9E5"/>
<evidence type="ECO:0000256" key="2">
    <source>
        <dbReference type="ARBA" id="ARBA00010265"/>
    </source>
</evidence>
<dbReference type="Pfam" id="PF03743">
    <property type="entry name" value="TrbI"/>
    <property type="match status" value="1"/>
</dbReference>
<protein>
    <submittedName>
        <fullName evidence="8">Type IV secretion system protein VirB10</fullName>
    </submittedName>
</protein>
<evidence type="ECO:0000256" key="3">
    <source>
        <dbReference type="ARBA" id="ARBA00022692"/>
    </source>
</evidence>
<comment type="subcellular location">
    <subcellularLocation>
        <location evidence="1">Membrane</location>
        <topology evidence="1">Single-pass membrane protein</topology>
    </subcellularLocation>
</comment>
<keyword evidence="9" id="KW-1185">Reference proteome</keyword>
<dbReference type="Gene3D" id="2.40.128.260">
    <property type="entry name" value="Type IV secretion system, VirB10/TraB/TrbI"/>
    <property type="match status" value="1"/>
</dbReference>
<evidence type="ECO:0000256" key="5">
    <source>
        <dbReference type="ARBA" id="ARBA00023136"/>
    </source>
</evidence>
<name>A0A2P1P9E5_9RICK</name>
<evidence type="ECO:0000313" key="8">
    <source>
        <dbReference type="EMBL" id="AVP87870.1"/>
    </source>
</evidence>
<dbReference type="Proteomes" id="UP000241762">
    <property type="component" value="Chromosome"/>
</dbReference>
<accession>A0A2P1P9E5</accession>
<dbReference type="CDD" id="cd16429">
    <property type="entry name" value="VirB10"/>
    <property type="match status" value="1"/>
</dbReference>
<evidence type="ECO:0000256" key="1">
    <source>
        <dbReference type="ARBA" id="ARBA00004167"/>
    </source>
</evidence>
<dbReference type="KEGG" id="ptc:phytr_9420"/>
<gene>
    <name evidence="8" type="ORF">phytr_9420</name>
</gene>
<evidence type="ECO:0000256" key="6">
    <source>
        <dbReference type="SAM" id="MobiDB-lite"/>
    </source>
</evidence>
<sequence length="501" mass="52966">MADNNTNSASSVKSALRHNLSLVASSSKKSVAILVVIVGILGYVLYATIFSLSGPAQNELVKTKQPPKPPENVVVPDSNVIAATPQVPDIPAIPQLVKPAPPAPPPAPKKEPEEKKDDASGKPTSVATVTPNAPVAPVAPIAPPTPPRPSGPSSTADFEAKRKANIMLINNPPKTAAAVEQAQIVQDNSFKTRSDLKYVLGKGKIMEIILETAINTDQTGEIRGIVTRDVFAEDHKTRLIPKGSKIFGTFSNSVDQVYGILKVNWTRVDFATGYTLQLASAGSIDNLGRTGIVGRLDNKYKEQIMQNALSSAISIGLAQMTDKLITGSINTVGAQKYGSLASSLSTLNTTFVTQMATLTTATTLAAAQAKLNDTCQTARGYFFDTTASVYTDFDAACKKILAESTTDNYSTQTTELSTALQTASSAASSLSTTNTATTLTNTQNAVKTAIQSLTTQVQGFTANKTFSPNITISQGELIRVYIDQDYTFPAKAVGSFTSVLQ</sequence>
<keyword evidence="3 7" id="KW-0812">Transmembrane</keyword>
<organism evidence="8 9">
    <name type="scientific">Candidatus Phycorickettsia trachydisci</name>
    <dbReference type="NCBI Taxonomy" id="2115978"/>
    <lineage>
        <taxon>Bacteria</taxon>
        <taxon>Pseudomonadati</taxon>
        <taxon>Pseudomonadota</taxon>
        <taxon>Alphaproteobacteria</taxon>
        <taxon>Rickettsiales</taxon>
        <taxon>Rickettsiaceae</taxon>
        <taxon>Candidatus Phycorickettsia</taxon>
    </lineage>
</organism>
<reference evidence="8 9" key="1">
    <citation type="submission" date="2018-03" db="EMBL/GenBank/DDBJ databases">
        <title>A gene transfer event suggests a long-term partnership between eustigmatophyte algae and a novel lineage of endosymbiotic bacteria.</title>
        <authorList>
            <person name="Yurchenko T."/>
            <person name="Sevcikova T."/>
            <person name="Pribyl P."/>
            <person name="El Karkouri K."/>
            <person name="Klimes V."/>
            <person name="Amaral R."/>
            <person name="Zbrankova V."/>
            <person name="Kim E."/>
            <person name="Raoult D."/>
            <person name="Santos L.M.A."/>
            <person name="Elias M."/>
        </authorList>
    </citation>
    <scope>NUCLEOTIDE SEQUENCE [LARGE SCALE GENOMIC DNA]</scope>
    <source>
        <strain evidence="8">CCALA 838</strain>
    </source>
</reference>
<evidence type="ECO:0000256" key="4">
    <source>
        <dbReference type="ARBA" id="ARBA00022989"/>
    </source>
</evidence>
<feature type="transmembrane region" description="Helical" evidence="7">
    <location>
        <begin position="31"/>
        <end position="52"/>
    </location>
</feature>
<dbReference type="InterPro" id="IPR005498">
    <property type="entry name" value="T4SS_VirB10/TraB/TrbI"/>
</dbReference>
<evidence type="ECO:0000256" key="7">
    <source>
        <dbReference type="SAM" id="Phobius"/>
    </source>
</evidence>
<keyword evidence="5 7" id="KW-0472">Membrane</keyword>
<dbReference type="EMBL" id="CP027845">
    <property type="protein sequence ID" value="AVP87870.1"/>
    <property type="molecule type" value="Genomic_DNA"/>
</dbReference>
<feature type="compositionally biased region" description="Pro residues" evidence="6">
    <location>
        <begin position="140"/>
        <end position="150"/>
    </location>
</feature>
<dbReference type="OrthoDB" id="9807354at2"/>
<dbReference type="InterPro" id="IPR042217">
    <property type="entry name" value="T4SS_VirB10/TrbI"/>
</dbReference>
<dbReference type="GO" id="GO:0016020">
    <property type="term" value="C:membrane"/>
    <property type="evidence" value="ECO:0007669"/>
    <property type="project" value="UniProtKB-SubCell"/>
</dbReference>
<feature type="compositionally biased region" description="Low complexity" evidence="6">
    <location>
        <begin position="123"/>
        <end position="139"/>
    </location>
</feature>
<proteinExistence type="inferred from homology"/>
<comment type="similarity">
    <text evidence="2">Belongs to the TrbI/VirB10 family.</text>
</comment>
<dbReference type="RefSeq" id="WP_106874712.1">
    <property type="nucleotide sequence ID" value="NZ_CP027845.1"/>
</dbReference>
<feature type="region of interest" description="Disordered" evidence="6">
    <location>
        <begin position="92"/>
        <end position="156"/>
    </location>
</feature>